<evidence type="ECO:0000256" key="1">
    <source>
        <dbReference type="SAM" id="Phobius"/>
    </source>
</evidence>
<evidence type="ECO:0000313" key="2">
    <source>
        <dbReference type="EMBL" id="CAI8592011.1"/>
    </source>
</evidence>
<protein>
    <submittedName>
        <fullName evidence="2">Uncharacterized protein</fullName>
    </submittedName>
</protein>
<dbReference type="EMBL" id="OX451735">
    <property type="protein sequence ID" value="CAI8592011.1"/>
    <property type="molecule type" value="Genomic_DNA"/>
</dbReference>
<dbReference type="Proteomes" id="UP001157006">
    <property type="component" value="Chromosome 1S"/>
</dbReference>
<accession>A0AAV0Z1R7</accession>
<dbReference type="AlphaFoldDB" id="A0AAV0Z1R7"/>
<name>A0AAV0Z1R7_VICFA</name>
<organism evidence="2 3">
    <name type="scientific">Vicia faba</name>
    <name type="common">Broad bean</name>
    <name type="synonym">Faba vulgaris</name>
    <dbReference type="NCBI Taxonomy" id="3906"/>
    <lineage>
        <taxon>Eukaryota</taxon>
        <taxon>Viridiplantae</taxon>
        <taxon>Streptophyta</taxon>
        <taxon>Embryophyta</taxon>
        <taxon>Tracheophyta</taxon>
        <taxon>Spermatophyta</taxon>
        <taxon>Magnoliopsida</taxon>
        <taxon>eudicotyledons</taxon>
        <taxon>Gunneridae</taxon>
        <taxon>Pentapetalae</taxon>
        <taxon>rosids</taxon>
        <taxon>fabids</taxon>
        <taxon>Fabales</taxon>
        <taxon>Fabaceae</taxon>
        <taxon>Papilionoideae</taxon>
        <taxon>50 kb inversion clade</taxon>
        <taxon>NPAAA clade</taxon>
        <taxon>Hologalegina</taxon>
        <taxon>IRL clade</taxon>
        <taxon>Fabeae</taxon>
        <taxon>Vicia</taxon>
    </lineage>
</organism>
<keyword evidence="1" id="KW-0472">Membrane</keyword>
<proteinExistence type="predicted"/>
<gene>
    <name evidence="2" type="ORF">VFH_I017800</name>
</gene>
<evidence type="ECO:0000313" key="3">
    <source>
        <dbReference type="Proteomes" id="UP001157006"/>
    </source>
</evidence>
<keyword evidence="1" id="KW-0812">Transmembrane</keyword>
<sequence length="135" mass="15378">MCFPPLTFSQHFQTYFFNIFKILFDNTEFVNISMKLGSILLLVVALIALFNLSYGQEPNIKYCPKVLTGLSGDCLHAQRDCNAEFNARFRGAQSRRCRCDTTVNTHTCSCCIVCGLMKHQKNELFVSQDDDTQCL</sequence>
<keyword evidence="3" id="KW-1185">Reference proteome</keyword>
<feature type="transmembrane region" description="Helical" evidence="1">
    <location>
        <begin position="32"/>
        <end position="52"/>
    </location>
</feature>
<reference evidence="2 3" key="1">
    <citation type="submission" date="2023-01" db="EMBL/GenBank/DDBJ databases">
        <authorList>
            <person name="Kreplak J."/>
        </authorList>
    </citation>
    <scope>NUCLEOTIDE SEQUENCE [LARGE SCALE GENOMIC DNA]</scope>
</reference>
<keyword evidence="1" id="KW-1133">Transmembrane helix</keyword>